<dbReference type="InterPro" id="IPR013022">
    <property type="entry name" value="Xyl_isomerase-like_TIM-brl"/>
</dbReference>
<evidence type="ECO:0000313" key="3">
    <source>
        <dbReference type="Proteomes" id="UP000824193"/>
    </source>
</evidence>
<name>A0A9D1V1Y0_9FIRM</name>
<dbReference type="EMBL" id="DXFW01000002">
    <property type="protein sequence ID" value="HIX04618.1"/>
    <property type="molecule type" value="Genomic_DNA"/>
</dbReference>
<protein>
    <submittedName>
        <fullName evidence="2">Sugar phosphate isomerase/epimerase</fullName>
    </submittedName>
</protein>
<gene>
    <name evidence="2" type="ORF">H9865_00695</name>
</gene>
<organism evidence="2 3">
    <name type="scientific">Candidatus Allofournierella pullicola</name>
    <dbReference type="NCBI Taxonomy" id="2838596"/>
    <lineage>
        <taxon>Bacteria</taxon>
        <taxon>Bacillati</taxon>
        <taxon>Bacillota</taxon>
        <taxon>Clostridia</taxon>
        <taxon>Eubacteriales</taxon>
        <taxon>Oscillospiraceae</taxon>
        <taxon>Allofournierella</taxon>
    </lineage>
</organism>
<dbReference type="GO" id="GO:0016853">
    <property type="term" value="F:isomerase activity"/>
    <property type="evidence" value="ECO:0007669"/>
    <property type="project" value="UniProtKB-KW"/>
</dbReference>
<dbReference type="AlphaFoldDB" id="A0A9D1V1Y0"/>
<reference evidence="2" key="1">
    <citation type="journal article" date="2021" name="PeerJ">
        <title>Extensive microbial diversity within the chicken gut microbiome revealed by metagenomics and culture.</title>
        <authorList>
            <person name="Gilroy R."/>
            <person name="Ravi A."/>
            <person name="Getino M."/>
            <person name="Pursley I."/>
            <person name="Horton D.L."/>
            <person name="Alikhan N.F."/>
            <person name="Baker D."/>
            <person name="Gharbi K."/>
            <person name="Hall N."/>
            <person name="Watson M."/>
            <person name="Adriaenssens E.M."/>
            <person name="Foster-Nyarko E."/>
            <person name="Jarju S."/>
            <person name="Secka A."/>
            <person name="Antonio M."/>
            <person name="Oren A."/>
            <person name="Chaudhuri R.R."/>
            <person name="La Ragione R."/>
            <person name="Hildebrand F."/>
            <person name="Pallen M.J."/>
        </authorList>
    </citation>
    <scope>NUCLEOTIDE SEQUENCE</scope>
    <source>
        <strain evidence="2">2239</strain>
    </source>
</reference>
<feature type="domain" description="Xylose isomerase-like TIM barrel" evidence="1">
    <location>
        <begin position="20"/>
        <end position="255"/>
    </location>
</feature>
<evidence type="ECO:0000313" key="2">
    <source>
        <dbReference type="EMBL" id="HIX04618.1"/>
    </source>
</evidence>
<dbReference type="InterPro" id="IPR050312">
    <property type="entry name" value="IolE/XylAMocC-like"/>
</dbReference>
<evidence type="ECO:0000259" key="1">
    <source>
        <dbReference type="Pfam" id="PF01261"/>
    </source>
</evidence>
<dbReference type="PANTHER" id="PTHR12110">
    <property type="entry name" value="HYDROXYPYRUVATE ISOMERASE"/>
    <property type="match status" value="1"/>
</dbReference>
<dbReference type="SUPFAM" id="SSF51658">
    <property type="entry name" value="Xylose isomerase-like"/>
    <property type="match status" value="1"/>
</dbReference>
<comment type="caution">
    <text evidence="2">The sequence shown here is derived from an EMBL/GenBank/DDBJ whole genome shotgun (WGS) entry which is preliminary data.</text>
</comment>
<dbReference type="Pfam" id="PF01261">
    <property type="entry name" value="AP_endonuc_2"/>
    <property type="match status" value="1"/>
</dbReference>
<dbReference type="Proteomes" id="UP000824193">
    <property type="component" value="Unassembled WGS sequence"/>
</dbReference>
<keyword evidence="2" id="KW-0413">Isomerase</keyword>
<sequence>MKLSASNIGWSAVEDEAVWAKMKELGYTGLEIAPTRVFPERPYDNLPGAALFAGVMWQKYGFSIPSMQSIWYGRTESIFVPDEAAALADYTAEALEFAYACHCTSLVFGCPRNRNIPEGHTAAEADGFFEQLAYLARRRGAVIALEANPPMYNTNFLNTHKEVFALAGRLDRPGLAVNLDVGAMVANGETAADVAAHLHRVSHVHISEPGLAPIQPRPLHRELALLLKGVGYQGFVSLEMKAAGEEELARSLEYVAEVFG</sequence>
<accession>A0A9D1V1Y0</accession>
<dbReference type="Gene3D" id="3.20.20.150">
    <property type="entry name" value="Divalent-metal-dependent TIM barrel enzymes"/>
    <property type="match status" value="1"/>
</dbReference>
<dbReference type="InterPro" id="IPR036237">
    <property type="entry name" value="Xyl_isomerase-like_sf"/>
</dbReference>
<proteinExistence type="predicted"/>
<reference evidence="2" key="2">
    <citation type="submission" date="2021-04" db="EMBL/GenBank/DDBJ databases">
        <authorList>
            <person name="Gilroy R."/>
        </authorList>
    </citation>
    <scope>NUCLEOTIDE SEQUENCE</scope>
    <source>
        <strain evidence="2">2239</strain>
    </source>
</reference>